<gene>
    <name evidence="3" type="ORF">Lalb_Chr11g0073591</name>
</gene>
<dbReference type="SUPFAM" id="SSF50630">
    <property type="entry name" value="Acid proteases"/>
    <property type="match status" value="1"/>
</dbReference>
<dbReference type="InterPro" id="IPR033121">
    <property type="entry name" value="PEPTIDASE_A1"/>
</dbReference>
<comment type="similarity">
    <text evidence="1">Belongs to the peptidase A1 family.</text>
</comment>
<accession>A0A6A4PTI0</accession>
<name>A0A6A4PTI0_LUPAL</name>
<dbReference type="EMBL" id="WOCE01000011">
    <property type="protein sequence ID" value="KAE9604606.1"/>
    <property type="molecule type" value="Genomic_DNA"/>
</dbReference>
<dbReference type="PANTHER" id="PTHR47966:SF20">
    <property type="entry name" value="ASPARTIC PROTEINASE-LIKE"/>
    <property type="match status" value="1"/>
</dbReference>
<dbReference type="GO" id="GO:0006629">
    <property type="term" value="P:lipid metabolic process"/>
    <property type="evidence" value="ECO:0007669"/>
    <property type="project" value="InterPro"/>
</dbReference>
<proteinExistence type="inferred from homology"/>
<evidence type="ECO:0000313" key="4">
    <source>
        <dbReference type="Proteomes" id="UP000447434"/>
    </source>
</evidence>
<organism evidence="3 4">
    <name type="scientific">Lupinus albus</name>
    <name type="common">White lupine</name>
    <name type="synonym">Lupinus termis</name>
    <dbReference type="NCBI Taxonomy" id="3870"/>
    <lineage>
        <taxon>Eukaryota</taxon>
        <taxon>Viridiplantae</taxon>
        <taxon>Streptophyta</taxon>
        <taxon>Embryophyta</taxon>
        <taxon>Tracheophyta</taxon>
        <taxon>Spermatophyta</taxon>
        <taxon>Magnoliopsida</taxon>
        <taxon>eudicotyledons</taxon>
        <taxon>Gunneridae</taxon>
        <taxon>Pentapetalae</taxon>
        <taxon>rosids</taxon>
        <taxon>fabids</taxon>
        <taxon>Fabales</taxon>
        <taxon>Fabaceae</taxon>
        <taxon>Papilionoideae</taxon>
        <taxon>50 kb inversion clade</taxon>
        <taxon>genistoids sensu lato</taxon>
        <taxon>core genistoids</taxon>
        <taxon>Genisteae</taxon>
        <taxon>Lupinus</taxon>
    </lineage>
</organism>
<evidence type="ECO:0000259" key="2">
    <source>
        <dbReference type="PROSITE" id="PS51767"/>
    </source>
</evidence>
<dbReference type="GO" id="GO:0004190">
    <property type="term" value="F:aspartic-type endopeptidase activity"/>
    <property type="evidence" value="ECO:0007669"/>
    <property type="project" value="InterPro"/>
</dbReference>
<dbReference type="GO" id="GO:0006508">
    <property type="term" value="P:proteolysis"/>
    <property type="evidence" value="ECO:0007669"/>
    <property type="project" value="InterPro"/>
</dbReference>
<keyword evidence="4" id="KW-1185">Reference proteome</keyword>
<sequence>MIVVWIQTQLKQTNVKDHILYYVDELCERLPNPVGHSVIDCNSVSTMPHVTFTIGNKSFALSPEQYILRVGEGYSAICYGSFVALDVPSPQGPLWVLGDIFLGAYHTVFDYGNLLIGFAESA</sequence>
<dbReference type="InterPro" id="IPR021109">
    <property type="entry name" value="Peptidase_aspartic_dom_sf"/>
</dbReference>
<dbReference type="Gene3D" id="2.40.70.10">
    <property type="entry name" value="Acid Proteases"/>
    <property type="match status" value="1"/>
</dbReference>
<dbReference type="Proteomes" id="UP000447434">
    <property type="component" value="Chromosome 11"/>
</dbReference>
<dbReference type="OrthoDB" id="1420891at2759"/>
<feature type="domain" description="Peptidase A1" evidence="2">
    <location>
        <begin position="1"/>
        <end position="119"/>
    </location>
</feature>
<comment type="caution">
    <text evidence="3">The sequence shown here is derived from an EMBL/GenBank/DDBJ whole genome shotgun (WGS) entry which is preliminary data.</text>
</comment>
<dbReference type="AlphaFoldDB" id="A0A6A4PTI0"/>
<reference evidence="4" key="1">
    <citation type="journal article" date="2020" name="Nat. Commun.">
        <title>Genome sequence of the cluster root forming white lupin.</title>
        <authorList>
            <person name="Hufnagel B."/>
            <person name="Marques A."/>
            <person name="Soriano A."/>
            <person name="Marques L."/>
            <person name="Divol F."/>
            <person name="Doumas P."/>
            <person name="Sallet E."/>
            <person name="Mancinotti D."/>
            <person name="Carrere S."/>
            <person name="Marande W."/>
            <person name="Arribat S."/>
            <person name="Keller J."/>
            <person name="Huneau C."/>
            <person name="Blein T."/>
            <person name="Aime D."/>
            <person name="Laguerre M."/>
            <person name="Taylor J."/>
            <person name="Schubert V."/>
            <person name="Nelson M."/>
            <person name="Geu-Flores F."/>
            <person name="Crespi M."/>
            <person name="Gallardo-Guerrero K."/>
            <person name="Delaux P.-M."/>
            <person name="Salse J."/>
            <person name="Berges H."/>
            <person name="Guyot R."/>
            <person name="Gouzy J."/>
            <person name="Peret B."/>
        </authorList>
    </citation>
    <scope>NUCLEOTIDE SEQUENCE [LARGE SCALE GENOMIC DNA]</scope>
    <source>
        <strain evidence="4">cv. Amiga</strain>
    </source>
</reference>
<evidence type="ECO:0000313" key="3">
    <source>
        <dbReference type="EMBL" id="KAE9604606.1"/>
    </source>
</evidence>
<dbReference type="PROSITE" id="PS51767">
    <property type="entry name" value="PEPTIDASE_A1"/>
    <property type="match status" value="1"/>
</dbReference>
<dbReference type="Pfam" id="PF00026">
    <property type="entry name" value="Asp"/>
    <property type="match status" value="1"/>
</dbReference>
<protein>
    <submittedName>
        <fullName evidence="3">Putative phytepsin</fullName>
    </submittedName>
</protein>
<dbReference type="InterPro" id="IPR001461">
    <property type="entry name" value="Aspartic_peptidase_A1"/>
</dbReference>
<dbReference type="PANTHER" id="PTHR47966">
    <property type="entry name" value="BETA-SITE APP-CLEAVING ENZYME, ISOFORM A-RELATED"/>
    <property type="match status" value="1"/>
</dbReference>
<evidence type="ECO:0000256" key="1">
    <source>
        <dbReference type="ARBA" id="ARBA00007447"/>
    </source>
</evidence>